<keyword evidence="1" id="KW-0472">Membrane</keyword>
<feature type="transmembrane region" description="Helical" evidence="1">
    <location>
        <begin position="113"/>
        <end position="136"/>
    </location>
</feature>
<evidence type="ECO:0000313" key="2">
    <source>
        <dbReference type="EMBL" id="PWK12836.1"/>
    </source>
</evidence>
<protein>
    <submittedName>
        <fullName evidence="2">ABC-type transport system involved in multi-copper enzyme maturation permease subunit</fullName>
    </submittedName>
</protein>
<feature type="transmembrane region" description="Helical" evidence="1">
    <location>
        <begin position="174"/>
        <end position="198"/>
    </location>
</feature>
<reference evidence="2 3" key="1">
    <citation type="submission" date="2018-05" db="EMBL/GenBank/DDBJ databases">
        <title>Genomic Encyclopedia of Type Strains, Phase IV (KMG-IV): sequencing the most valuable type-strain genomes for metagenomic binning, comparative biology and taxonomic classification.</title>
        <authorList>
            <person name="Goeker M."/>
        </authorList>
    </citation>
    <scope>NUCLEOTIDE SEQUENCE [LARGE SCALE GENOMIC DNA]</scope>
    <source>
        <strain evidence="2 3">DSM 18773</strain>
    </source>
</reference>
<dbReference type="GO" id="GO:0005886">
    <property type="term" value="C:plasma membrane"/>
    <property type="evidence" value="ECO:0007669"/>
    <property type="project" value="UniProtKB-SubCell"/>
</dbReference>
<dbReference type="PANTHER" id="PTHR43471">
    <property type="entry name" value="ABC TRANSPORTER PERMEASE"/>
    <property type="match status" value="1"/>
</dbReference>
<keyword evidence="1" id="KW-1133">Transmembrane helix</keyword>
<dbReference type="Pfam" id="PF12679">
    <property type="entry name" value="ABC2_membrane_2"/>
    <property type="match status" value="1"/>
</dbReference>
<evidence type="ECO:0000313" key="3">
    <source>
        <dbReference type="Proteomes" id="UP000245634"/>
    </source>
</evidence>
<dbReference type="GO" id="GO:0140359">
    <property type="term" value="F:ABC-type transporter activity"/>
    <property type="evidence" value="ECO:0007669"/>
    <property type="project" value="InterPro"/>
</dbReference>
<dbReference type="PANTHER" id="PTHR43471:SF12">
    <property type="entry name" value="HYPOTHETICAL MEMBRANE PROTEIN, CONSERVED"/>
    <property type="match status" value="1"/>
</dbReference>
<comment type="caution">
    <text evidence="2">The sequence shown here is derived from an EMBL/GenBank/DDBJ whole genome shotgun (WGS) entry which is preliminary data.</text>
</comment>
<organism evidence="2 3">
    <name type="scientific">Tumebacillus permanentifrigoris</name>
    <dbReference type="NCBI Taxonomy" id="378543"/>
    <lineage>
        <taxon>Bacteria</taxon>
        <taxon>Bacillati</taxon>
        <taxon>Bacillota</taxon>
        <taxon>Bacilli</taxon>
        <taxon>Bacillales</taxon>
        <taxon>Alicyclobacillaceae</taxon>
        <taxon>Tumebacillus</taxon>
    </lineage>
</organism>
<keyword evidence="1" id="KW-0812">Transmembrane</keyword>
<dbReference type="RefSeq" id="WP_109689569.1">
    <property type="nucleotide sequence ID" value="NZ_QGGL01000009.1"/>
</dbReference>
<feature type="transmembrane region" description="Helical" evidence="1">
    <location>
        <begin position="58"/>
        <end position="79"/>
    </location>
</feature>
<accession>A0A316D840</accession>
<feature type="transmembrane region" description="Helical" evidence="1">
    <location>
        <begin position="21"/>
        <end position="42"/>
    </location>
</feature>
<dbReference type="AlphaFoldDB" id="A0A316D840"/>
<dbReference type="OrthoDB" id="9815855at2"/>
<name>A0A316D840_9BACL</name>
<proteinExistence type="predicted"/>
<dbReference type="EMBL" id="QGGL01000009">
    <property type="protein sequence ID" value="PWK12836.1"/>
    <property type="molecule type" value="Genomic_DNA"/>
</dbReference>
<dbReference type="Proteomes" id="UP000245634">
    <property type="component" value="Unassembled WGS sequence"/>
</dbReference>
<feature type="transmembrane region" description="Helical" evidence="1">
    <location>
        <begin position="142"/>
        <end position="162"/>
    </location>
</feature>
<keyword evidence="3" id="KW-1185">Reference proteome</keyword>
<evidence type="ECO:0000256" key="1">
    <source>
        <dbReference type="SAM" id="Phobius"/>
    </source>
</evidence>
<gene>
    <name evidence="2" type="ORF">C7459_109198</name>
</gene>
<sequence length="295" mass="32478">MQIMNPVLVKEFRGRMRTVKMPLLLVAYLLVVGGIIFGYMYLRYANQVFFRPGESKELFMMLAVLQLILIAFVAPGLTAGTISGERERQTLNILLTTHLSPAKIVLSKLTSSLAFSMLLVFATLPVYAIVFLYGGISPSQLVGVFAMYLMAMLLFGSVGIFCSAWFKRTGVSTVVAYGVTMLLLGGTALVSVFILQYISMHSAQLGNQAQYPEVFFWAALNPVLNLISLFEPSAVMLGQNGGVSAQQALPMQPTLYFGLVYIPISALLLFFSVRTVSPIKKKLFSRTPKRGEEAR</sequence>
<feature type="transmembrane region" description="Helical" evidence="1">
    <location>
        <begin position="255"/>
        <end position="276"/>
    </location>
</feature>